<organism evidence="1 2">
    <name type="scientific">Helicobacter pylori SouthAfrica50</name>
    <dbReference type="NCBI Taxonomy" id="1352357"/>
    <lineage>
        <taxon>Bacteria</taxon>
        <taxon>Pseudomonadati</taxon>
        <taxon>Campylobacterota</taxon>
        <taxon>Epsilonproteobacteria</taxon>
        <taxon>Campylobacterales</taxon>
        <taxon>Helicobacteraceae</taxon>
        <taxon>Helicobacter</taxon>
    </lineage>
</organism>
<protein>
    <submittedName>
        <fullName evidence="1">Uncharacterized protein</fullName>
    </submittedName>
</protein>
<name>T2S8E0_HELPX</name>
<sequence>MTNESLRELQNALKNNSFFKEQVKFSLKRKVLLFTAD</sequence>
<evidence type="ECO:0000313" key="1">
    <source>
        <dbReference type="EMBL" id="EQD88976.1"/>
    </source>
</evidence>
<reference evidence="1 2" key="1">
    <citation type="journal article" date="2013" name="Genome Announc.">
        <title>Genome Sequences of Three hpAfrica2 Strains of Helicobacter pylori.</title>
        <authorList>
            <person name="Duncan S.S."/>
            <person name="Bertoli M.T."/>
            <person name="Kersulyte D."/>
            <person name="Valk P.L."/>
            <person name="Tamma S."/>
            <person name="Segal I."/>
            <person name="McClain M.S."/>
            <person name="Cover T.L."/>
            <person name="Berg D.E."/>
        </authorList>
    </citation>
    <scope>NUCLEOTIDE SEQUENCE [LARGE SCALE GENOMIC DNA]</scope>
    <source>
        <strain evidence="1 2">SouthAfrica50</strain>
    </source>
</reference>
<dbReference type="AlphaFoldDB" id="T2S8E0"/>
<dbReference type="PATRIC" id="fig|1352357.3.peg.1267"/>
<dbReference type="EMBL" id="AVNI01000002">
    <property type="protein sequence ID" value="EQD88976.1"/>
    <property type="molecule type" value="Genomic_DNA"/>
</dbReference>
<dbReference type="Proteomes" id="UP000015816">
    <property type="component" value="Unassembled WGS sequence"/>
</dbReference>
<evidence type="ECO:0000313" key="2">
    <source>
        <dbReference type="Proteomes" id="UP000015816"/>
    </source>
</evidence>
<gene>
    <name evidence="1" type="ORF">HPSA50_1297</name>
</gene>
<proteinExistence type="predicted"/>
<comment type="caution">
    <text evidence="1">The sequence shown here is derived from an EMBL/GenBank/DDBJ whole genome shotgun (WGS) entry which is preliminary data.</text>
</comment>
<accession>T2S8E0</accession>